<reference evidence="13 14" key="1">
    <citation type="journal article" date="2020" name="IScience">
        <title>Genome Sequencing of the Endangered Kingdonia uniflora (Circaeasteraceae, Ranunculales) Reveals Potential Mechanisms of Evolutionary Specialization.</title>
        <authorList>
            <person name="Sun Y."/>
            <person name="Deng T."/>
            <person name="Zhang A."/>
            <person name="Moore M.J."/>
            <person name="Landis J.B."/>
            <person name="Lin N."/>
            <person name="Zhang H."/>
            <person name="Zhang X."/>
            <person name="Huang J."/>
            <person name="Zhang X."/>
            <person name="Sun H."/>
            <person name="Wang H."/>
        </authorList>
    </citation>
    <scope>NUCLEOTIDE SEQUENCE [LARGE SCALE GENOMIC DNA]</scope>
    <source>
        <strain evidence="13">TB1705</strain>
        <tissue evidence="13">Leaf</tissue>
    </source>
</reference>
<dbReference type="FunFam" id="2.60.40.420:FF:000010">
    <property type="entry name" value="Early nodulin-like protein 1"/>
    <property type="match status" value="1"/>
</dbReference>
<feature type="compositionally biased region" description="Low complexity" evidence="10">
    <location>
        <begin position="139"/>
        <end position="151"/>
    </location>
</feature>
<evidence type="ECO:0000256" key="2">
    <source>
        <dbReference type="ARBA" id="ARBA00022622"/>
    </source>
</evidence>
<comment type="caution">
    <text evidence="13">The sequence shown here is derived from an EMBL/GenBank/DDBJ whole genome shotgun (WGS) entry which is preliminary data.</text>
</comment>
<dbReference type="GO" id="GO:0009055">
    <property type="term" value="F:electron transfer activity"/>
    <property type="evidence" value="ECO:0007669"/>
    <property type="project" value="InterPro"/>
</dbReference>
<evidence type="ECO:0000256" key="6">
    <source>
        <dbReference type="ARBA" id="ARBA00023180"/>
    </source>
</evidence>
<dbReference type="PANTHER" id="PTHR33021:SF514">
    <property type="entry name" value="PHYTOCYANIN DOMAIN-CONTAINING PROTEIN"/>
    <property type="match status" value="1"/>
</dbReference>
<sequence length="281" mass="27880">MLMGWSKKYVCMFVIFMSLFCSSQAYNFIVGGRDGWVLNPSETYNHWAERNRFQVNDTLIFKYKKGSNSVLVVTKENFDKCNISSPLKSLDDGNSSFKIEKSGPLYFISGNQDNCTKGQKIVIVVLAIRSPPPAPLAPAPGARSPSPSPSSTGGGGNSGTPSPSPSSTGGGGGNSGTPSPSPSPSPSSTGGGGGGGNSGTPSPSPSPSSTGGGGGGGNSGTPSPSPSPSSTGGGGGGGNSGSPSDIVSSPPPKSASPVTKTSFVLVAGVSILVSLILGSFV</sequence>
<dbReference type="InterPro" id="IPR039391">
    <property type="entry name" value="Phytocyanin-like"/>
</dbReference>
<accession>A0A7J7L5D8</accession>
<feature type="chain" id="PRO_5029609220" description="Phytocyanin domain-containing protein" evidence="11">
    <location>
        <begin position="26"/>
        <end position="281"/>
    </location>
</feature>
<evidence type="ECO:0000256" key="11">
    <source>
        <dbReference type="SAM" id="SignalP"/>
    </source>
</evidence>
<feature type="compositionally biased region" description="Gly residues" evidence="10">
    <location>
        <begin position="210"/>
        <end position="219"/>
    </location>
</feature>
<dbReference type="GO" id="GO:0012505">
    <property type="term" value="C:endomembrane system"/>
    <property type="evidence" value="ECO:0007669"/>
    <property type="project" value="UniProtKB-SubCell"/>
</dbReference>
<dbReference type="OrthoDB" id="959565at2759"/>
<keyword evidence="4" id="KW-0472">Membrane</keyword>
<name>A0A7J7L5D8_9MAGN</name>
<dbReference type="GO" id="GO:0005886">
    <property type="term" value="C:plasma membrane"/>
    <property type="evidence" value="ECO:0007669"/>
    <property type="project" value="TreeGrafter"/>
</dbReference>
<dbReference type="SUPFAM" id="SSF49503">
    <property type="entry name" value="Cupredoxins"/>
    <property type="match status" value="1"/>
</dbReference>
<keyword evidence="7" id="KW-0449">Lipoprotein</keyword>
<organism evidence="13 14">
    <name type="scientific">Kingdonia uniflora</name>
    <dbReference type="NCBI Taxonomy" id="39325"/>
    <lineage>
        <taxon>Eukaryota</taxon>
        <taxon>Viridiplantae</taxon>
        <taxon>Streptophyta</taxon>
        <taxon>Embryophyta</taxon>
        <taxon>Tracheophyta</taxon>
        <taxon>Spermatophyta</taxon>
        <taxon>Magnoliopsida</taxon>
        <taxon>Ranunculales</taxon>
        <taxon>Circaeasteraceae</taxon>
        <taxon>Kingdonia</taxon>
    </lineage>
</organism>
<dbReference type="CDD" id="cd11019">
    <property type="entry name" value="OsENODL1_like"/>
    <property type="match status" value="1"/>
</dbReference>
<dbReference type="InterPro" id="IPR003245">
    <property type="entry name" value="Phytocyanin_dom"/>
</dbReference>
<comment type="similarity">
    <text evidence="8">Belongs to the early nodulin-like (ENODL) family.</text>
</comment>
<evidence type="ECO:0000313" key="14">
    <source>
        <dbReference type="Proteomes" id="UP000541444"/>
    </source>
</evidence>
<dbReference type="Pfam" id="PF02298">
    <property type="entry name" value="Cu_bind_like"/>
    <property type="match status" value="1"/>
</dbReference>
<proteinExistence type="inferred from homology"/>
<evidence type="ECO:0000256" key="9">
    <source>
        <dbReference type="ARBA" id="ARBA00037868"/>
    </source>
</evidence>
<comment type="subcellular location">
    <subcellularLocation>
        <location evidence="9">Endomembrane system</location>
        <topology evidence="9">Lipid-anchor</topology>
    </subcellularLocation>
    <subcellularLocation>
        <location evidence="1">Membrane</location>
        <topology evidence="1">Lipid-anchor</topology>
        <topology evidence="1">GPI-anchor</topology>
    </subcellularLocation>
</comment>
<evidence type="ECO:0000256" key="1">
    <source>
        <dbReference type="ARBA" id="ARBA00004589"/>
    </source>
</evidence>
<evidence type="ECO:0000259" key="12">
    <source>
        <dbReference type="PROSITE" id="PS51485"/>
    </source>
</evidence>
<evidence type="ECO:0000256" key="3">
    <source>
        <dbReference type="ARBA" id="ARBA00022729"/>
    </source>
</evidence>
<keyword evidence="3 11" id="KW-0732">Signal</keyword>
<feature type="domain" description="Phytocyanin" evidence="12">
    <location>
        <begin position="26"/>
        <end position="127"/>
    </location>
</feature>
<dbReference type="Gene3D" id="2.60.40.420">
    <property type="entry name" value="Cupredoxins - blue copper proteins"/>
    <property type="match status" value="1"/>
</dbReference>
<keyword evidence="5" id="KW-1015">Disulfide bond</keyword>
<evidence type="ECO:0000256" key="7">
    <source>
        <dbReference type="ARBA" id="ARBA00023288"/>
    </source>
</evidence>
<gene>
    <name evidence="13" type="ORF">GIB67_040521</name>
</gene>
<dbReference type="AlphaFoldDB" id="A0A7J7L5D8"/>
<keyword evidence="6" id="KW-0325">Glycoprotein</keyword>
<dbReference type="Proteomes" id="UP000541444">
    <property type="component" value="Unassembled WGS sequence"/>
</dbReference>
<keyword evidence="14" id="KW-1185">Reference proteome</keyword>
<dbReference type="InterPro" id="IPR008972">
    <property type="entry name" value="Cupredoxin"/>
</dbReference>
<feature type="compositionally biased region" description="Gly residues" evidence="10">
    <location>
        <begin position="189"/>
        <end position="198"/>
    </location>
</feature>
<feature type="signal peptide" evidence="11">
    <location>
        <begin position="1"/>
        <end position="25"/>
    </location>
</feature>
<evidence type="ECO:0000256" key="5">
    <source>
        <dbReference type="ARBA" id="ARBA00023157"/>
    </source>
</evidence>
<dbReference type="GO" id="GO:0098552">
    <property type="term" value="C:side of membrane"/>
    <property type="evidence" value="ECO:0007669"/>
    <property type="project" value="UniProtKB-KW"/>
</dbReference>
<dbReference type="InterPro" id="IPR041846">
    <property type="entry name" value="ENL_dom"/>
</dbReference>
<evidence type="ECO:0000313" key="13">
    <source>
        <dbReference type="EMBL" id="KAF6137813.1"/>
    </source>
</evidence>
<feature type="region of interest" description="Disordered" evidence="10">
    <location>
        <begin position="135"/>
        <end position="259"/>
    </location>
</feature>
<evidence type="ECO:0000256" key="10">
    <source>
        <dbReference type="SAM" id="MobiDB-lite"/>
    </source>
</evidence>
<feature type="compositionally biased region" description="Gly residues" evidence="10">
    <location>
        <begin position="231"/>
        <end position="240"/>
    </location>
</feature>
<dbReference type="PROSITE" id="PS51485">
    <property type="entry name" value="PHYTOCYANIN"/>
    <property type="match status" value="1"/>
</dbReference>
<dbReference type="PANTHER" id="PTHR33021">
    <property type="entry name" value="BLUE COPPER PROTEIN"/>
    <property type="match status" value="1"/>
</dbReference>
<evidence type="ECO:0000256" key="4">
    <source>
        <dbReference type="ARBA" id="ARBA00023136"/>
    </source>
</evidence>
<dbReference type="EMBL" id="JACGCM010002624">
    <property type="protein sequence ID" value="KAF6137813.1"/>
    <property type="molecule type" value="Genomic_DNA"/>
</dbReference>
<keyword evidence="2" id="KW-0336">GPI-anchor</keyword>
<protein>
    <recommendedName>
        <fullName evidence="12">Phytocyanin domain-containing protein</fullName>
    </recommendedName>
</protein>
<evidence type="ECO:0000256" key="8">
    <source>
        <dbReference type="ARBA" id="ARBA00035011"/>
    </source>
</evidence>